<dbReference type="EMBL" id="JH687399">
    <property type="protein sequence ID" value="EIM80225.1"/>
    <property type="molecule type" value="Genomic_DNA"/>
</dbReference>
<dbReference type="AlphaFoldDB" id="R7RZ75"/>
<protein>
    <submittedName>
        <fullName evidence="2">Uncharacterized protein</fullName>
    </submittedName>
</protein>
<feature type="compositionally biased region" description="Pro residues" evidence="1">
    <location>
        <begin position="135"/>
        <end position="150"/>
    </location>
</feature>
<dbReference type="KEGG" id="shs:STEHIDRAFT_163098"/>
<reference evidence="3" key="1">
    <citation type="journal article" date="2012" name="Science">
        <title>The Paleozoic origin of enzymatic lignin decomposition reconstructed from 31 fungal genomes.</title>
        <authorList>
            <person name="Floudas D."/>
            <person name="Binder M."/>
            <person name="Riley R."/>
            <person name="Barry K."/>
            <person name="Blanchette R.A."/>
            <person name="Henrissat B."/>
            <person name="Martinez A.T."/>
            <person name="Otillar R."/>
            <person name="Spatafora J.W."/>
            <person name="Yadav J.S."/>
            <person name="Aerts A."/>
            <person name="Benoit I."/>
            <person name="Boyd A."/>
            <person name="Carlson A."/>
            <person name="Copeland A."/>
            <person name="Coutinho P.M."/>
            <person name="de Vries R.P."/>
            <person name="Ferreira P."/>
            <person name="Findley K."/>
            <person name="Foster B."/>
            <person name="Gaskell J."/>
            <person name="Glotzer D."/>
            <person name="Gorecki P."/>
            <person name="Heitman J."/>
            <person name="Hesse C."/>
            <person name="Hori C."/>
            <person name="Igarashi K."/>
            <person name="Jurgens J.A."/>
            <person name="Kallen N."/>
            <person name="Kersten P."/>
            <person name="Kohler A."/>
            <person name="Kuees U."/>
            <person name="Kumar T.K.A."/>
            <person name="Kuo A."/>
            <person name="LaButti K."/>
            <person name="Larrondo L.F."/>
            <person name="Lindquist E."/>
            <person name="Ling A."/>
            <person name="Lombard V."/>
            <person name="Lucas S."/>
            <person name="Lundell T."/>
            <person name="Martin R."/>
            <person name="McLaughlin D.J."/>
            <person name="Morgenstern I."/>
            <person name="Morin E."/>
            <person name="Murat C."/>
            <person name="Nagy L.G."/>
            <person name="Nolan M."/>
            <person name="Ohm R.A."/>
            <person name="Patyshakuliyeva A."/>
            <person name="Rokas A."/>
            <person name="Ruiz-Duenas F.J."/>
            <person name="Sabat G."/>
            <person name="Salamov A."/>
            <person name="Samejima M."/>
            <person name="Schmutz J."/>
            <person name="Slot J.C."/>
            <person name="St John F."/>
            <person name="Stenlid J."/>
            <person name="Sun H."/>
            <person name="Sun S."/>
            <person name="Syed K."/>
            <person name="Tsang A."/>
            <person name="Wiebenga A."/>
            <person name="Young D."/>
            <person name="Pisabarro A."/>
            <person name="Eastwood D.C."/>
            <person name="Martin F."/>
            <person name="Cullen D."/>
            <person name="Grigoriev I.V."/>
            <person name="Hibbett D.S."/>
        </authorList>
    </citation>
    <scope>NUCLEOTIDE SEQUENCE [LARGE SCALE GENOMIC DNA]</scope>
    <source>
        <strain evidence="3">FP-91666</strain>
    </source>
</reference>
<evidence type="ECO:0000256" key="1">
    <source>
        <dbReference type="SAM" id="MobiDB-lite"/>
    </source>
</evidence>
<proteinExistence type="predicted"/>
<accession>R7RZ75</accession>
<evidence type="ECO:0000313" key="2">
    <source>
        <dbReference type="EMBL" id="EIM80225.1"/>
    </source>
</evidence>
<dbReference type="OrthoDB" id="5330228at2759"/>
<keyword evidence="3" id="KW-1185">Reference proteome</keyword>
<dbReference type="GeneID" id="18802224"/>
<dbReference type="Proteomes" id="UP000053927">
    <property type="component" value="Unassembled WGS sequence"/>
</dbReference>
<feature type="region of interest" description="Disordered" evidence="1">
    <location>
        <begin position="129"/>
        <end position="150"/>
    </location>
</feature>
<organism evidence="2 3">
    <name type="scientific">Stereum hirsutum (strain FP-91666)</name>
    <name type="common">White-rot fungus</name>
    <dbReference type="NCBI Taxonomy" id="721885"/>
    <lineage>
        <taxon>Eukaryota</taxon>
        <taxon>Fungi</taxon>
        <taxon>Dikarya</taxon>
        <taxon>Basidiomycota</taxon>
        <taxon>Agaricomycotina</taxon>
        <taxon>Agaricomycetes</taxon>
        <taxon>Russulales</taxon>
        <taxon>Stereaceae</taxon>
        <taxon>Stereum</taxon>
    </lineage>
</organism>
<sequence length="150" mass="16583">MAASNLLTSHNAGTTFKAVPRLKPITPVSLSQQWKDEITLHSPTLKVFVYEGWNKLPVPITHNTAVPIGKPELKRIGKLKLLTLTQLRVYKTTLRWKTMKTNPMLTQTIYPSSNLPLFLLLLAGLSSPYPNSKSNPPPRPSPPSPPSPSP</sequence>
<evidence type="ECO:0000313" key="3">
    <source>
        <dbReference type="Proteomes" id="UP000053927"/>
    </source>
</evidence>
<name>R7RZ75_STEHR</name>
<gene>
    <name evidence="2" type="ORF">STEHIDRAFT_163098</name>
</gene>
<dbReference type="RefSeq" id="XP_007310825.1">
    <property type="nucleotide sequence ID" value="XM_007310763.1"/>
</dbReference>